<sequence length="122" mass="12899">MSALLTNLAGRVEETGREAKEAATIAFKVADKALKKAEQTDVAGDEALAAAMKALDKLISRSEEMAKKAREAAETTVKSDMVPKLVKEVLSSRQFLLIILLTVLGTLFTAVALSVGLISLGP</sequence>
<dbReference type="AlphaFoldDB" id="X1SXU0"/>
<evidence type="ECO:0000313" key="2">
    <source>
        <dbReference type="EMBL" id="GAI97892.1"/>
    </source>
</evidence>
<keyword evidence="1" id="KW-0812">Transmembrane</keyword>
<accession>X1SXU0</accession>
<keyword evidence="1" id="KW-1133">Transmembrane helix</keyword>
<feature type="transmembrane region" description="Helical" evidence="1">
    <location>
        <begin position="95"/>
        <end position="120"/>
    </location>
</feature>
<reference evidence="2" key="1">
    <citation type="journal article" date="2014" name="Front. Microbiol.">
        <title>High frequency of phylogenetically diverse reductive dehalogenase-homologous genes in deep subseafloor sedimentary metagenomes.</title>
        <authorList>
            <person name="Kawai M."/>
            <person name="Futagami T."/>
            <person name="Toyoda A."/>
            <person name="Takaki Y."/>
            <person name="Nishi S."/>
            <person name="Hori S."/>
            <person name="Arai W."/>
            <person name="Tsubouchi T."/>
            <person name="Morono Y."/>
            <person name="Uchiyama I."/>
            <person name="Ito T."/>
            <person name="Fujiyama A."/>
            <person name="Inagaki F."/>
            <person name="Takami H."/>
        </authorList>
    </citation>
    <scope>NUCLEOTIDE SEQUENCE</scope>
    <source>
        <strain evidence="2">Expedition CK06-06</strain>
    </source>
</reference>
<dbReference type="EMBL" id="BARW01022303">
    <property type="protein sequence ID" value="GAI97892.1"/>
    <property type="molecule type" value="Genomic_DNA"/>
</dbReference>
<proteinExistence type="predicted"/>
<evidence type="ECO:0000256" key="1">
    <source>
        <dbReference type="SAM" id="Phobius"/>
    </source>
</evidence>
<gene>
    <name evidence="2" type="ORF">S12H4_37263</name>
</gene>
<organism evidence="2">
    <name type="scientific">marine sediment metagenome</name>
    <dbReference type="NCBI Taxonomy" id="412755"/>
    <lineage>
        <taxon>unclassified sequences</taxon>
        <taxon>metagenomes</taxon>
        <taxon>ecological metagenomes</taxon>
    </lineage>
</organism>
<comment type="caution">
    <text evidence="2">The sequence shown here is derived from an EMBL/GenBank/DDBJ whole genome shotgun (WGS) entry which is preliminary data.</text>
</comment>
<protein>
    <submittedName>
        <fullName evidence="2">Uncharacterized protein</fullName>
    </submittedName>
</protein>
<name>X1SXU0_9ZZZZ</name>
<keyword evidence="1" id="KW-0472">Membrane</keyword>